<keyword evidence="2" id="KW-1185">Reference proteome</keyword>
<dbReference type="PANTHER" id="PTHR47204">
    <property type="entry name" value="OS02G0168900 PROTEIN"/>
    <property type="match status" value="1"/>
</dbReference>
<dbReference type="Gene3D" id="2.40.128.680">
    <property type="match status" value="1"/>
</dbReference>
<evidence type="ECO:0000313" key="3">
    <source>
        <dbReference type="WBParaSite" id="ECPE_0001385301-mRNA-1"/>
    </source>
</evidence>
<dbReference type="InterPro" id="IPR013924">
    <property type="entry name" value="RNase_H2_suC"/>
</dbReference>
<accession>A0A183B3M8</accession>
<evidence type="ECO:0000313" key="2">
    <source>
        <dbReference type="Proteomes" id="UP000272942"/>
    </source>
</evidence>
<dbReference type="GO" id="GO:0032299">
    <property type="term" value="C:ribonuclease H2 complex"/>
    <property type="evidence" value="ECO:0007669"/>
    <property type="project" value="InterPro"/>
</dbReference>
<reference evidence="3" key="1">
    <citation type="submission" date="2016-06" db="UniProtKB">
        <authorList>
            <consortium name="WormBaseParasite"/>
        </authorList>
    </citation>
    <scope>IDENTIFICATION</scope>
</reference>
<dbReference type="AlphaFoldDB" id="A0A183B3M8"/>
<protein>
    <submittedName>
        <fullName evidence="1 3">Uncharacterized protein</fullName>
    </submittedName>
</protein>
<gene>
    <name evidence="1" type="ORF">ECPE_LOCUS13813</name>
</gene>
<reference evidence="1 2" key="2">
    <citation type="submission" date="2018-11" db="EMBL/GenBank/DDBJ databases">
        <authorList>
            <consortium name="Pathogen Informatics"/>
        </authorList>
    </citation>
    <scope>NUCLEOTIDE SEQUENCE [LARGE SCALE GENOMIC DNA]</scope>
    <source>
        <strain evidence="1 2">Egypt</strain>
    </source>
</reference>
<dbReference type="EMBL" id="UZAN01056013">
    <property type="protein sequence ID" value="VDP91085.1"/>
    <property type="molecule type" value="Genomic_DNA"/>
</dbReference>
<dbReference type="GO" id="GO:0006401">
    <property type="term" value="P:RNA catabolic process"/>
    <property type="evidence" value="ECO:0007669"/>
    <property type="project" value="InterPro"/>
</dbReference>
<name>A0A183B3M8_9TREM</name>
<dbReference type="WBParaSite" id="ECPE_0001385301-mRNA-1">
    <property type="protein sequence ID" value="ECPE_0001385301-mRNA-1"/>
    <property type="gene ID" value="ECPE_0001385301"/>
</dbReference>
<dbReference type="Proteomes" id="UP000272942">
    <property type="component" value="Unassembled WGS sequence"/>
</dbReference>
<organism evidence="3">
    <name type="scientific">Echinostoma caproni</name>
    <dbReference type="NCBI Taxonomy" id="27848"/>
    <lineage>
        <taxon>Eukaryota</taxon>
        <taxon>Metazoa</taxon>
        <taxon>Spiralia</taxon>
        <taxon>Lophotrochozoa</taxon>
        <taxon>Platyhelminthes</taxon>
        <taxon>Trematoda</taxon>
        <taxon>Digenea</taxon>
        <taxon>Plagiorchiida</taxon>
        <taxon>Echinostomata</taxon>
        <taxon>Echinostomatoidea</taxon>
        <taxon>Echinostomatidae</taxon>
        <taxon>Echinostoma</taxon>
    </lineage>
</organism>
<sequence length="117" mass="12917">MIAHWLPCYIDADQTSADIESMFISREQCSDIDGSPALMASIRGRPVRGKKLDIPKPYVAVLVQPNGHLVDGEPEPISITQQLESVVLWNLSEAPQVSDKIPSAFLWLHVSDTIHSP</sequence>
<proteinExistence type="predicted"/>
<dbReference type="PANTHER" id="PTHR47204:SF1">
    <property type="entry name" value="RIBONUCLEASE H2 SUBUNIT C"/>
    <property type="match status" value="1"/>
</dbReference>
<dbReference type="Pfam" id="PF08615">
    <property type="entry name" value="RNase_H2_suC"/>
    <property type="match status" value="1"/>
</dbReference>
<dbReference type="OrthoDB" id="6222486at2759"/>
<evidence type="ECO:0000313" key="1">
    <source>
        <dbReference type="EMBL" id="VDP91085.1"/>
    </source>
</evidence>